<feature type="domain" description="Disease resistance N-terminal" evidence="5">
    <location>
        <begin position="6"/>
        <end position="86"/>
    </location>
</feature>
<dbReference type="EMBL" id="OY731399">
    <property type="protein sequence ID" value="CAJ1932728.1"/>
    <property type="molecule type" value="Genomic_DNA"/>
</dbReference>
<keyword evidence="7" id="KW-1185">Reference proteome</keyword>
<dbReference type="Pfam" id="PF00931">
    <property type="entry name" value="NB-ARC"/>
    <property type="match status" value="1"/>
</dbReference>
<dbReference type="Gene3D" id="3.40.50.300">
    <property type="entry name" value="P-loop containing nucleotide triphosphate hydrolases"/>
    <property type="match status" value="1"/>
</dbReference>
<evidence type="ECO:0000313" key="7">
    <source>
        <dbReference type="Proteomes" id="UP001189624"/>
    </source>
</evidence>
<keyword evidence="2" id="KW-0547">Nucleotide-binding</keyword>
<evidence type="ECO:0000256" key="3">
    <source>
        <dbReference type="ARBA" id="ARBA00022821"/>
    </source>
</evidence>
<dbReference type="SUPFAM" id="SSF52540">
    <property type="entry name" value="P-loop containing nucleoside triphosphate hydrolases"/>
    <property type="match status" value="1"/>
</dbReference>
<organism evidence="6 7">
    <name type="scientific">Sphenostylis stenocarpa</name>
    <dbReference type="NCBI Taxonomy" id="92480"/>
    <lineage>
        <taxon>Eukaryota</taxon>
        <taxon>Viridiplantae</taxon>
        <taxon>Streptophyta</taxon>
        <taxon>Embryophyta</taxon>
        <taxon>Tracheophyta</taxon>
        <taxon>Spermatophyta</taxon>
        <taxon>Magnoliopsida</taxon>
        <taxon>eudicotyledons</taxon>
        <taxon>Gunneridae</taxon>
        <taxon>Pentapetalae</taxon>
        <taxon>rosids</taxon>
        <taxon>fabids</taxon>
        <taxon>Fabales</taxon>
        <taxon>Fabaceae</taxon>
        <taxon>Papilionoideae</taxon>
        <taxon>50 kb inversion clade</taxon>
        <taxon>NPAAA clade</taxon>
        <taxon>indigoferoid/millettioid clade</taxon>
        <taxon>Phaseoleae</taxon>
        <taxon>Sphenostylis</taxon>
    </lineage>
</organism>
<evidence type="ECO:0000256" key="1">
    <source>
        <dbReference type="ARBA" id="ARBA00022737"/>
    </source>
</evidence>
<evidence type="ECO:0000259" key="5">
    <source>
        <dbReference type="Pfam" id="PF18052"/>
    </source>
</evidence>
<feature type="domain" description="NB-ARC" evidence="4">
    <location>
        <begin position="127"/>
        <end position="182"/>
    </location>
</feature>
<dbReference type="PANTHER" id="PTHR19338:SF37">
    <property type="entry name" value="DISEASE RESISTANCE PROTEIN RGA4"/>
    <property type="match status" value="1"/>
</dbReference>
<dbReference type="PANTHER" id="PTHR19338">
    <property type="entry name" value="TRANSLOCASE OF INNER MITOCHONDRIAL MEMBRANE 13 HOMOLOG"/>
    <property type="match status" value="1"/>
</dbReference>
<protein>
    <submittedName>
        <fullName evidence="6">Uncharacterized protein</fullName>
    </submittedName>
</protein>
<dbReference type="Proteomes" id="UP001189624">
    <property type="component" value="Chromosome 2"/>
</dbReference>
<evidence type="ECO:0000259" key="4">
    <source>
        <dbReference type="Pfam" id="PF00931"/>
    </source>
</evidence>
<keyword evidence="3" id="KW-0611">Plant defense</keyword>
<sequence length="206" mass="23232">MPEAILEIVLRKLASLAGRNLGLLLGFHGDKEKLDSMFTAVKAVLHEVEEKQFSDEGINWLRKLKDAAYELEDILDEMAPSIRRSGVMELRQTRSFFADPRVYGRDDDTRKIVNILTGDADASQLENLSVYAIGDLGGVGKTTVAQFIFNHVRVVDHFELRIWVCVSEDFTLKRMTKTIIEAASGHACEDLDLEPLQIRLPRASSW</sequence>
<keyword evidence="1" id="KW-0677">Repeat</keyword>
<dbReference type="InterPro" id="IPR041118">
    <property type="entry name" value="Rx_N"/>
</dbReference>
<dbReference type="GO" id="GO:0006952">
    <property type="term" value="P:defense response"/>
    <property type="evidence" value="ECO:0007669"/>
    <property type="project" value="UniProtKB-KW"/>
</dbReference>
<accession>A0AA86VCU4</accession>
<gene>
    <name evidence="6" type="ORF">AYBTSS11_LOCUS5963</name>
</gene>
<evidence type="ECO:0000313" key="6">
    <source>
        <dbReference type="EMBL" id="CAJ1932728.1"/>
    </source>
</evidence>
<reference evidence="6" key="1">
    <citation type="submission" date="2023-10" db="EMBL/GenBank/DDBJ databases">
        <authorList>
            <person name="Domelevo Entfellner J.-B."/>
        </authorList>
    </citation>
    <scope>NUCLEOTIDE SEQUENCE</scope>
</reference>
<dbReference type="Pfam" id="PF18052">
    <property type="entry name" value="Rx_N"/>
    <property type="match status" value="1"/>
</dbReference>
<dbReference type="AlphaFoldDB" id="A0AA86VCU4"/>
<proteinExistence type="predicted"/>
<name>A0AA86VCU4_9FABA</name>
<evidence type="ECO:0000256" key="2">
    <source>
        <dbReference type="ARBA" id="ARBA00022741"/>
    </source>
</evidence>
<dbReference type="GO" id="GO:0043531">
    <property type="term" value="F:ADP binding"/>
    <property type="evidence" value="ECO:0007669"/>
    <property type="project" value="InterPro"/>
</dbReference>
<dbReference type="InterPro" id="IPR002182">
    <property type="entry name" value="NB-ARC"/>
</dbReference>
<dbReference type="Gramene" id="rna-AYBTSS11_LOCUS5963">
    <property type="protein sequence ID" value="CAJ1932728.1"/>
    <property type="gene ID" value="gene-AYBTSS11_LOCUS5963"/>
</dbReference>
<dbReference type="InterPro" id="IPR027417">
    <property type="entry name" value="P-loop_NTPase"/>
</dbReference>